<organism evidence="2 3">
    <name type="scientific">Thalassospira aquimaris</name>
    <dbReference type="NCBI Taxonomy" id="3037796"/>
    <lineage>
        <taxon>Bacteria</taxon>
        <taxon>Pseudomonadati</taxon>
        <taxon>Pseudomonadota</taxon>
        <taxon>Alphaproteobacteria</taxon>
        <taxon>Rhodospirillales</taxon>
        <taxon>Thalassospiraceae</taxon>
        <taxon>Thalassospira</taxon>
    </lineage>
</organism>
<dbReference type="EMBL" id="JARSBO010000001">
    <property type="protein sequence ID" value="MDG4717871.1"/>
    <property type="molecule type" value="Genomic_DNA"/>
</dbReference>
<accession>A0ABT6G756</accession>
<dbReference type="Proteomes" id="UP001529180">
    <property type="component" value="Unassembled WGS sequence"/>
</dbReference>
<reference evidence="2 3" key="1">
    <citation type="submission" date="2023-03" db="EMBL/GenBank/DDBJ databases">
        <title>Strain FZY0004 represents a novel species in the genus Thalassospira isolated from seawater.</title>
        <authorList>
            <person name="Fu Z.-Y."/>
        </authorList>
    </citation>
    <scope>NUCLEOTIDE SEQUENCE [LARGE SCALE GENOMIC DNA]</scope>
    <source>
        <strain evidence="2 3">FZY0004</strain>
    </source>
</reference>
<evidence type="ECO:0000256" key="1">
    <source>
        <dbReference type="ARBA" id="ARBA00009981"/>
    </source>
</evidence>
<dbReference type="NCBIfam" id="TIGR01552">
    <property type="entry name" value="phd_fam"/>
    <property type="match status" value="1"/>
</dbReference>
<evidence type="ECO:0000313" key="2">
    <source>
        <dbReference type="EMBL" id="MDG4717871.1"/>
    </source>
</evidence>
<comment type="caution">
    <text evidence="2">The sequence shown here is derived from an EMBL/GenBank/DDBJ whole genome shotgun (WGS) entry which is preliminary data.</text>
</comment>
<name>A0ABT6G756_9PROT</name>
<gene>
    <name evidence="2" type="ORF">P7680_02620</name>
</gene>
<comment type="similarity">
    <text evidence="1">Belongs to the phD/YefM antitoxin family.</text>
</comment>
<proteinExistence type="inferred from homology"/>
<evidence type="ECO:0000313" key="3">
    <source>
        <dbReference type="Proteomes" id="UP001529180"/>
    </source>
</evidence>
<dbReference type="RefSeq" id="WP_114103829.1">
    <property type="nucleotide sequence ID" value="NZ_JARSBO010000001.1"/>
</dbReference>
<protein>
    <submittedName>
        <fullName evidence="2">Type II toxin-antitoxin system prevent-host-death family antitoxin</fullName>
    </submittedName>
</protein>
<dbReference type="Gene3D" id="3.40.1620.10">
    <property type="entry name" value="YefM-like domain"/>
    <property type="match status" value="1"/>
</dbReference>
<keyword evidence="3" id="KW-1185">Reference proteome</keyword>
<sequence>MTETLIPLEHAANNLPKVLKTARSGPVIITADGRPTHVVMTIDRYQDLSAGNQTLAKLFYYPGAEEIEFEPEKLDIEPKTQDRE</sequence>
<dbReference type="SUPFAM" id="SSF143120">
    <property type="entry name" value="YefM-like"/>
    <property type="match status" value="1"/>
</dbReference>
<dbReference type="InterPro" id="IPR036165">
    <property type="entry name" value="YefM-like_sf"/>
</dbReference>